<feature type="region of interest" description="Disordered" evidence="1">
    <location>
        <begin position="519"/>
        <end position="557"/>
    </location>
</feature>
<feature type="domain" description="DDE-1" evidence="2">
    <location>
        <begin position="330"/>
        <end position="498"/>
    </location>
</feature>
<dbReference type="InterPro" id="IPR004875">
    <property type="entry name" value="DDE_SF_endonuclease_dom"/>
</dbReference>
<evidence type="ECO:0000256" key="1">
    <source>
        <dbReference type="SAM" id="MobiDB-lite"/>
    </source>
</evidence>
<dbReference type="PANTHER" id="PTHR19303">
    <property type="entry name" value="TRANSPOSON"/>
    <property type="match status" value="1"/>
</dbReference>
<dbReference type="InterPro" id="IPR050863">
    <property type="entry name" value="CenT-Element_Derived"/>
</dbReference>
<dbReference type="GO" id="GO:0005634">
    <property type="term" value="C:nucleus"/>
    <property type="evidence" value="ECO:0007669"/>
    <property type="project" value="TreeGrafter"/>
</dbReference>
<dbReference type="AlphaFoldDB" id="A0AAE1CS01"/>
<comment type="caution">
    <text evidence="3">The sequence shown here is derived from an EMBL/GenBank/DDBJ whole genome shotgun (WGS) entry which is preliminary data.</text>
</comment>
<protein>
    <recommendedName>
        <fullName evidence="2">DDE-1 domain-containing protein</fullName>
    </recommendedName>
</protein>
<evidence type="ECO:0000259" key="2">
    <source>
        <dbReference type="Pfam" id="PF03184"/>
    </source>
</evidence>
<keyword evidence="4" id="KW-1185">Reference proteome</keyword>
<dbReference type="GO" id="GO:0003677">
    <property type="term" value="F:DNA binding"/>
    <property type="evidence" value="ECO:0007669"/>
    <property type="project" value="TreeGrafter"/>
</dbReference>
<accession>A0AAE1CS01</accession>
<reference evidence="3" key="1">
    <citation type="journal article" date="2023" name="G3 (Bethesda)">
        <title>A reference genome for the long-term kleptoplast-retaining sea slug Elysia crispata morphotype clarki.</title>
        <authorList>
            <person name="Eastman K.E."/>
            <person name="Pendleton A.L."/>
            <person name="Shaikh M.A."/>
            <person name="Suttiyut T."/>
            <person name="Ogas R."/>
            <person name="Tomko P."/>
            <person name="Gavelis G."/>
            <person name="Widhalm J.R."/>
            <person name="Wisecaver J.H."/>
        </authorList>
    </citation>
    <scope>NUCLEOTIDE SEQUENCE</scope>
    <source>
        <strain evidence="3">ECLA1</strain>
    </source>
</reference>
<feature type="compositionally biased region" description="Acidic residues" evidence="1">
    <location>
        <begin position="624"/>
        <end position="640"/>
    </location>
</feature>
<name>A0AAE1CS01_9GAST</name>
<gene>
    <name evidence="3" type="ORF">RRG08_035448</name>
</gene>
<dbReference type="Gene3D" id="3.30.420.10">
    <property type="entry name" value="Ribonuclease H-like superfamily/Ribonuclease H"/>
    <property type="match status" value="1"/>
</dbReference>
<organism evidence="3 4">
    <name type="scientific">Elysia crispata</name>
    <name type="common">lettuce slug</name>
    <dbReference type="NCBI Taxonomy" id="231223"/>
    <lineage>
        <taxon>Eukaryota</taxon>
        <taxon>Metazoa</taxon>
        <taxon>Spiralia</taxon>
        <taxon>Lophotrochozoa</taxon>
        <taxon>Mollusca</taxon>
        <taxon>Gastropoda</taxon>
        <taxon>Heterobranchia</taxon>
        <taxon>Euthyneura</taxon>
        <taxon>Panpulmonata</taxon>
        <taxon>Sacoglossa</taxon>
        <taxon>Placobranchoidea</taxon>
        <taxon>Plakobranchidae</taxon>
        <taxon>Elysia</taxon>
    </lineage>
</organism>
<proteinExistence type="predicted"/>
<sequence length="765" mass="86884">MDSPIAISVMKDNPEHRYELSMVAHGTTRGYPNLFNTDMKDSQISKVNHANKTIFKLSFESSQHPQEPLQDTIRCSAITELTYNLWHCQQEHRLDFTSQKIELVSTLKTMRVYKRKTERGLFSREAMLEGVRLVLDQGQKIKPTARELGLNYKTLGRHVALKRNSINIDNKQFGYSKVHKRILNDEQEQMLADYLIQASRIYYGLTKIEFRTLTFEFAKINNIPTPTSWKKNQMASKDWVYQFFNRHPEFSLRTPEPTSLARMTSFNKHNVGLFYDNLEELIQKYQFTPDRIYNCDETGVTTVQKPTKMIAEKGVKRVGTAVSQEKGCLVTVCGTINAMGGFIPPFCIFPRVNTQPLWEEVLPIGSKAEGHAKASGWMTGDNFLNYLKHFHKYARPSKELPVLLLLDNHASHVSLAVINYCKENDIVLLSFPPHCSHELQPLDKTVYGPLKTFFNAAADKWMRNPSNAGKVMTIHNIPILIAEAFPKAFTPTNIIAGFESTGIQPLNRERIPEHRYLPSYVSDRPEPAESAMEPQQPEPSCSTHTPDESTAIISPHVIRPFAKAAPRSKTSKKKVTSQVLTLTPVKRLLEESAAAKSKNKAEKSQPRCKKSIFPVNTQHHESESDSETSDPNMELDDSDSDLLPSDLEPQEREDGEIENPTAQQLDEGDYVLVKFDSKKISKYYIGKVERVESADNTVDCMFLKRKPTKEGQFLFAFPEHLDASEVSVEDILCKLAPPTSGGTMRTGDIFTFQSSFINSFQFPIM</sequence>
<dbReference type="Pfam" id="PF03184">
    <property type="entry name" value="DDE_1"/>
    <property type="match status" value="1"/>
</dbReference>
<dbReference type="PANTHER" id="PTHR19303:SF74">
    <property type="entry name" value="POGO TRANSPOSABLE ELEMENT WITH KRAB DOMAIN"/>
    <property type="match status" value="1"/>
</dbReference>
<dbReference type="InterPro" id="IPR036397">
    <property type="entry name" value="RNaseH_sf"/>
</dbReference>
<evidence type="ECO:0000313" key="3">
    <source>
        <dbReference type="EMBL" id="KAK3731784.1"/>
    </source>
</evidence>
<feature type="region of interest" description="Disordered" evidence="1">
    <location>
        <begin position="593"/>
        <end position="663"/>
    </location>
</feature>
<dbReference type="EMBL" id="JAWDGP010006989">
    <property type="protein sequence ID" value="KAK3731784.1"/>
    <property type="molecule type" value="Genomic_DNA"/>
</dbReference>
<dbReference type="Proteomes" id="UP001283361">
    <property type="component" value="Unassembled WGS sequence"/>
</dbReference>
<evidence type="ECO:0000313" key="4">
    <source>
        <dbReference type="Proteomes" id="UP001283361"/>
    </source>
</evidence>